<proteinExistence type="predicted"/>
<comment type="caution">
    <text evidence="2">The sequence shown here is derived from an EMBL/GenBank/DDBJ whole genome shotgun (WGS) entry which is preliminary data.</text>
</comment>
<dbReference type="Proteomes" id="UP000735302">
    <property type="component" value="Unassembled WGS sequence"/>
</dbReference>
<reference evidence="2 3" key="1">
    <citation type="journal article" date="2021" name="Elife">
        <title>Chloroplast acquisition without the gene transfer in kleptoplastic sea slugs, Plakobranchus ocellatus.</title>
        <authorList>
            <person name="Maeda T."/>
            <person name="Takahashi S."/>
            <person name="Yoshida T."/>
            <person name="Shimamura S."/>
            <person name="Takaki Y."/>
            <person name="Nagai Y."/>
            <person name="Toyoda A."/>
            <person name="Suzuki Y."/>
            <person name="Arimoto A."/>
            <person name="Ishii H."/>
            <person name="Satoh N."/>
            <person name="Nishiyama T."/>
            <person name="Hasebe M."/>
            <person name="Maruyama T."/>
            <person name="Minagawa J."/>
            <person name="Obokata J."/>
            <person name="Shigenobu S."/>
        </authorList>
    </citation>
    <scope>NUCLEOTIDE SEQUENCE [LARGE SCALE GENOMIC DNA]</scope>
</reference>
<evidence type="ECO:0000256" key="1">
    <source>
        <dbReference type="SAM" id="MobiDB-lite"/>
    </source>
</evidence>
<dbReference type="EMBL" id="BLXT01002056">
    <property type="protein sequence ID" value="GFN90768.1"/>
    <property type="molecule type" value="Genomic_DNA"/>
</dbReference>
<sequence length="109" mass="12293">MLRYLLQEPLSEPAGSKESQELRLQVLTSERSFCEKDRRLKKELRVGMVNVALFYGLVDAALLPEVSAGVARKNDSTPESNWRPPETLQKDSTLHLAAARLTLSTRKQL</sequence>
<feature type="region of interest" description="Disordered" evidence="1">
    <location>
        <begin position="1"/>
        <end position="20"/>
    </location>
</feature>
<accession>A0AAV3Z8M2</accession>
<name>A0AAV3Z8M2_9GAST</name>
<protein>
    <submittedName>
        <fullName evidence="2">Uncharacterized protein</fullName>
    </submittedName>
</protein>
<keyword evidence="3" id="KW-1185">Reference proteome</keyword>
<gene>
    <name evidence="2" type="ORF">PoB_001727400</name>
</gene>
<organism evidence="2 3">
    <name type="scientific">Plakobranchus ocellatus</name>
    <dbReference type="NCBI Taxonomy" id="259542"/>
    <lineage>
        <taxon>Eukaryota</taxon>
        <taxon>Metazoa</taxon>
        <taxon>Spiralia</taxon>
        <taxon>Lophotrochozoa</taxon>
        <taxon>Mollusca</taxon>
        <taxon>Gastropoda</taxon>
        <taxon>Heterobranchia</taxon>
        <taxon>Euthyneura</taxon>
        <taxon>Panpulmonata</taxon>
        <taxon>Sacoglossa</taxon>
        <taxon>Placobranchoidea</taxon>
        <taxon>Plakobranchidae</taxon>
        <taxon>Plakobranchus</taxon>
    </lineage>
</organism>
<evidence type="ECO:0000313" key="3">
    <source>
        <dbReference type="Proteomes" id="UP000735302"/>
    </source>
</evidence>
<dbReference type="AlphaFoldDB" id="A0AAV3Z8M2"/>
<evidence type="ECO:0000313" key="2">
    <source>
        <dbReference type="EMBL" id="GFN90768.1"/>
    </source>
</evidence>